<feature type="chain" id="PRO_5019079686" evidence="1">
    <location>
        <begin position="21"/>
        <end position="143"/>
    </location>
</feature>
<dbReference type="EMBL" id="NHYE01005487">
    <property type="protein sequence ID" value="PPQ71803.1"/>
    <property type="molecule type" value="Genomic_DNA"/>
</dbReference>
<dbReference type="Proteomes" id="UP000284706">
    <property type="component" value="Unassembled WGS sequence"/>
</dbReference>
<reference evidence="2 3" key="1">
    <citation type="journal article" date="2018" name="Evol. Lett.">
        <title>Horizontal gene cluster transfer increased hallucinogenic mushroom diversity.</title>
        <authorList>
            <person name="Reynolds H.T."/>
            <person name="Vijayakumar V."/>
            <person name="Gluck-Thaler E."/>
            <person name="Korotkin H.B."/>
            <person name="Matheny P.B."/>
            <person name="Slot J.C."/>
        </authorList>
    </citation>
    <scope>NUCLEOTIDE SEQUENCE [LARGE SCALE GENOMIC DNA]</scope>
    <source>
        <strain evidence="2 3">SRW20</strain>
    </source>
</reference>
<sequence>MNFRLFCLTALASLLATTQAELLINSPAPNSLVEHEGTIQVVVPFASTQAMKQSQEILLVIGLVPCCQDPSSNLGETIFTGTYTPQGFIDGNPLTTYQNFTLIVPPNLGGGVGIQVMRVALGDSPPLLVPDVDFASVQVNAFA</sequence>
<evidence type="ECO:0000313" key="2">
    <source>
        <dbReference type="EMBL" id="PPQ71803.1"/>
    </source>
</evidence>
<name>A0A409VZZ6_9AGAR</name>
<proteinExistence type="predicted"/>
<dbReference type="InParanoid" id="A0A409VZZ6"/>
<organism evidence="2 3">
    <name type="scientific">Gymnopilus dilepis</name>
    <dbReference type="NCBI Taxonomy" id="231916"/>
    <lineage>
        <taxon>Eukaryota</taxon>
        <taxon>Fungi</taxon>
        <taxon>Dikarya</taxon>
        <taxon>Basidiomycota</taxon>
        <taxon>Agaricomycotina</taxon>
        <taxon>Agaricomycetes</taxon>
        <taxon>Agaricomycetidae</taxon>
        <taxon>Agaricales</taxon>
        <taxon>Agaricineae</taxon>
        <taxon>Hymenogastraceae</taxon>
        <taxon>Gymnopilus</taxon>
    </lineage>
</organism>
<protein>
    <submittedName>
        <fullName evidence="2">Uncharacterized protein</fullName>
    </submittedName>
</protein>
<feature type="signal peptide" evidence="1">
    <location>
        <begin position="1"/>
        <end position="20"/>
    </location>
</feature>
<keyword evidence="3" id="KW-1185">Reference proteome</keyword>
<evidence type="ECO:0000313" key="3">
    <source>
        <dbReference type="Proteomes" id="UP000284706"/>
    </source>
</evidence>
<keyword evidence="1" id="KW-0732">Signal</keyword>
<gene>
    <name evidence="2" type="ORF">CVT26_007727</name>
</gene>
<evidence type="ECO:0000256" key="1">
    <source>
        <dbReference type="SAM" id="SignalP"/>
    </source>
</evidence>
<comment type="caution">
    <text evidence="2">The sequence shown here is derived from an EMBL/GenBank/DDBJ whole genome shotgun (WGS) entry which is preliminary data.</text>
</comment>
<accession>A0A409VZZ6</accession>
<dbReference type="AlphaFoldDB" id="A0A409VZZ6"/>